<feature type="transmembrane region" description="Helical" evidence="1">
    <location>
        <begin position="20"/>
        <end position="38"/>
    </location>
</feature>
<proteinExistence type="predicted"/>
<reference evidence="2 3" key="1">
    <citation type="submission" date="2022-11" db="EMBL/GenBank/DDBJ databases">
        <title>The characterization of three novel Bacteroidetes species and genomic analysis of their roles in tidal elemental geochemical cycles.</title>
        <authorList>
            <person name="Ma K.-J."/>
        </authorList>
    </citation>
    <scope>NUCLEOTIDE SEQUENCE [LARGE SCALE GENOMIC DNA]</scope>
    <source>
        <strain evidence="2 3">M82</strain>
    </source>
</reference>
<keyword evidence="1" id="KW-1133">Transmembrane helix</keyword>
<feature type="transmembrane region" description="Helical" evidence="1">
    <location>
        <begin position="160"/>
        <end position="178"/>
    </location>
</feature>
<protein>
    <submittedName>
        <fullName evidence="2">DUF4184 family protein</fullName>
    </submittedName>
</protein>
<feature type="transmembrane region" description="Helical" evidence="1">
    <location>
        <begin position="222"/>
        <end position="241"/>
    </location>
</feature>
<feature type="transmembrane region" description="Helical" evidence="1">
    <location>
        <begin position="50"/>
        <end position="72"/>
    </location>
</feature>
<feature type="transmembrane region" description="Helical" evidence="1">
    <location>
        <begin position="103"/>
        <end position="122"/>
    </location>
</feature>
<dbReference type="InterPro" id="IPR025238">
    <property type="entry name" value="DUF4184"/>
</dbReference>
<keyword evidence="3" id="KW-1185">Reference proteome</keyword>
<dbReference type="EMBL" id="JAPFQO010000001">
    <property type="protein sequence ID" value="MCX2738728.1"/>
    <property type="molecule type" value="Genomic_DNA"/>
</dbReference>
<feature type="transmembrane region" description="Helical" evidence="1">
    <location>
        <begin position="190"/>
        <end position="210"/>
    </location>
</feature>
<sequence length="252" mass="28521">MPFTAAHPAIILPLLRRRWFSATALVIGSMAPDFEYFFRLRTQSEVSHTLAGLLLFNLPVTLLLCLLFHSTVRDLAVQFLPPYFKKRALAQTYPADWLQYLRANWLVVSSSALLGAFSHLFWDSFTHQSLYFVSVLPVLSTVVEIPFIDFKIELHRLLQHLSTAVGFVAILGYVHLLPSTPLLKTERKPWFIFWFGVVAAGFLFLLLNMLVRPHLVHEPGDLIATLISGWMMALLFSGLAAKARVATEKQKG</sequence>
<keyword evidence="1" id="KW-0812">Transmembrane</keyword>
<gene>
    <name evidence="2" type="ORF">OO017_02115</name>
</gene>
<comment type="caution">
    <text evidence="2">The sequence shown here is derived from an EMBL/GenBank/DDBJ whole genome shotgun (WGS) entry which is preliminary data.</text>
</comment>
<evidence type="ECO:0000313" key="3">
    <source>
        <dbReference type="Proteomes" id="UP001207228"/>
    </source>
</evidence>
<dbReference type="Pfam" id="PF13803">
    <property type="entry name" value="DUF4184"/>
    <property type="match status" value="1"/>
</dbReference>
<dbReference type="RefSeq" id="WP_266050780.1">
    <property type="nucleotide sequence ID" value="NZ_JAPFQO010000001.1"/>
</dbReference>
<feature type="transmembrane region" description="Helical" evidence="1">
    <location>
        <begin position="129"/>
        <end position="148"/>
    </location>
</feature>
<organism evidence="2 3">
    <name type="scientific">Pontibacter anaerobius</name>
    <dbReference type="NCBI Taxonomy" id="2993940"/>
    <lineage>
        <taxon>Bacteria</taxon>
        <taxon>Pseudomonadati</taxon>
        <taxon>Bacteroidota</taxon>
        <taxon>Cytophagia</taxon>
        <taxon>Cytophagales</taxon>
        <taxon>Hymenobacteraceae</taxon>
        <taxon>Pontibacter</taxon>
    </lineage>
</organism>
<evidence type="ECO:0000256" key="1">
    <source>
        <dbReference type="SAM" id="Phobius"/>
    </source>
</evidence>
<evidence type="ECO:0000313" key="2">
    <source>
        <dbReference type="EMBL" id="MCX2738728.1"/>
    </source>
</evidence>
<keyword evidence="1" id="KW-0472">Membrane</keyword>
<name>A0ABT3RA48_9BACT</name>
<accession>A0ABT3RA48</accession>
<dbReference type="Proteomes" id="UP001207228">
    <property type="component" value="Unassembled WGS sequence"/>
</dbReference>